<gene>
    <name evidence="1" type="ORF">CDAR_449701</name>
</gene>
<dbReference type="EMBL" id="BPLQ01004987">
    <property type="protein sequence ID" value="GIY12048.1"/>
    <property type="molecule type" value="Genomic_DNA"/>
</dbReference>
<keyword evidence="2" id="KW-1185">Reference proteome</keyword>
<dbReference type="Proteomes" id="UP001054837">
    <property type="component" value="Unassembled WGS sequence"/>
</dbReference>
<dbReference type="AlphaFoldDB" id="A0AAV4QWF9"/>
<evidence type="ECO:0000313" key="2">
    <source>
        <dbReference type="Proteomes" id="UP001054837"/>
    </source>
</evidence>
<protein>
    <submittedName>
        <fullName evidence="1">Uncharacterized protein</fullName>
    </submittedName>
</protein>
<sequence>MQLKRQHTRKSPTEMALCRTETHDVLWPFPWRPKKACRGRFEKLFILPSLNGSIHPDLLRKEQFIIRPTYTQAIARFFICHQMAKINTGNECL</sequence>
<name>A0AAV4QWF9_9ARAC</name>
<proteinExistence type="predicted"/>
<reference evidence="1 2" key="1">
    <citation type="submission" date="2021-06" db="EMBL/GenBank/DDBJ databases">
        <title>Caerostris darwini draft genome.</title>
        <authorList>
            <person name="Kono N."/>
            <person name="Arakawa K."/>
        </authorList>
    </citation>
    <scope>NUCLEOTIDE SEQUENCE [LARGE SCALE GENOMIC DNA]</scope>
</reference>
<evidence type="ECO:0000313" key="1">
    <source>
        <dbReference type="EMBL" id="GIY12048.1"/>
    </source>
</evidence>
<comment type="caution">
    <text evidence="1">The sequence shown here is derived from an EMBL/GenBank/DDBJ whole genome shotgun (WGS) entry which is preliminary data.</text>
</comment>
<accession>A0AAV4QWF9</accession>
<organism evidence="1 2">
    <name type="scientific">Caerostris darwini</name>
    <dbReference type="NCBI Taxonomy" id="1538125"/>
    <lineage>
        <taxon>Eukaryota</taxon>
        <taxon>Metazoa</taxon>
        <taxon>Ecdysozoa</taxon>
        <taxon>Arthropoda</taxon>
        <taxon>Chelicerata</taxon>
        <taxon>Arachnida</taxon>
        <taxon>Araneae</taxon>
        <taxon>Araneomorphae</taxon>
        <taxon>Entelegynae</taxon>
        <taxon>Araneoidea</taxon>
        <taxon>Araneidae</taxon>
        <taxon>Caerostris</taxon>
    </lineage>
</organism>